<name>A0A2P2LV05_RHIMU</name>
<dbReference type="AlphaFoldDB" id="A0A2P2LV05"/>
<evidence type="ECO:0000313" key="1">
    <source>
        <dbReference type="EMBL" id="MBX21808.1"/>
    </source>
</evidence>
<reference evidence="1" key="1">
    <citation type="submission" date="2018-02" db="EMBL/GenBank/DDBJ databases">
        <title>Rhizophora mucronata_Transcriptome.</title>
        <authorList>
            <person name="Meera S.P."/>
            <person name="Sreeshan A."/>
            <person name="Augustine A."/>
        </authorList>
    </citation>
    <scope>NUCLEOTIDE SEQUENCE</scope>
    <source>
        <tissue evidence="1">Leaf</tissue>
    </source>
</reference>
<protein>
    <submittedName>
        <fullName evidence="1">Uncharacterized protein</fullName>
    </submittedName>
</protein>
<sequence>MTNVQVTFQKLPGLFFLLFPMRCQHFGICLTCR</sequence>
<accession>A0A2P2LV05</accession>
<dbReference type="EMBL" id="GGEC01041324">
    <property type="protein sequence ID" value="MBX21808.1"/>
    <property type="molecule type" value="Transcribed_RNA"/>
</dbReference>
<proteinExistence type="predicted"/>
<organism evidence="1">
    <name type="scientific">Rhizophora mucronata</name>
    <name type="common">Asiatic mangrove</name>
    <dbReference type="NCBI Taxonomy" id="61149"/>
    <lineage>
        <taxon>Eukaryota</taxon>
        <taxon>Viridiplantae</taxon>
        <taxon>Streptophyta</taxon>
        <taxon>Embryophyta</taxon>
        <taxon>Tracheophyta</taxon>
        <taxon>Spermatophyta</taxon>
        <taxon>Magnoliopsida</taxon>
        <taxon>eudicotyledons</taxon>
        <taxon>Gunneridae</taxon>
        <taxon>Pentapetalae</taxon>
        <taxon>rosids</taxon>
        <taxon>fabids</taxon>
        <taxon>Malpighiales</taxon>
        <taxon>Rhizophoraceae</taxon>
        <taxon>Rhizophora</taxon>
    </lineage>
</organism>